<reference evidence="3" key="1">
    <citation type="journal article" date="2019" name="bioRxiv">
        <title>The Genome of the Zebra Mussel, Dreissena polymorpha: A Resource for Invasive Species Research.</title>
        <authorList>
            <person name="McCartney M.A."/>
            <person name="Auch B."/>
            <person name="Kono T."/>
            <person name="Mallez S."/>
            <person name="Zhang Y."/>
            <person name="Obille A."/>
            <person name="Becker A."/>
            <person name="Abrahante J.E."/>
            <person name="Garbe J."/>
            <person name="Badalamenti J.P."/>
            <person name="Herman A."/>
            <person name="Mangelson H."/>
            <person name="Liachko I."/>
            <person name="Sullivan S."/>
            <person name="Sone E.D."/>
            <person name="Koren S."/>
            <person name="Silverstein K.A.T."/>
            <person name="Beckman K.B."/>
            <person name="Gohl D.M."/>
        </authorList>
    </citation>
    <scope>NUCLEOTIDE SEQUENCE</scope>
    <source>
        <strain evidence="3">Duluth1</strain>
        <tissue evidence="3">Whole animal</tissue>
    </source>
</reference>
<evidence type="ECO:0000313" key="4">
    <source>
        <dbReference type="Proteomes" id="UP000828390"/>
    </source>
</evidence>
<comment type="caution">
    <text evidence="3">The sequence shown here is derived from an EMBL/GenBank/DDBJ whole genome shotgun (WGS) entry which is preliminary data.</text>
</comment>
<dbReference type="Proteomes" id="UP000828390">
    <property type="component" value="Unassembled WGS sequence"/>
</dbReference>
<organism evidence="3 4">
    <name type="scientific">Dreissena polymorpha</name>
    <name type="common">Zebra mussel</name>
    <name type="synonym">Mytilus polymorpha</name>
    <dbReference type="NCBI Taxonomy" id="45954"/>
    <lineage>
        <taxon>Eukaryota</taxon>
        <taxon>Metazoa</taxon>
        <taxon>Spiralia</taxon>
        <taxon>Lophotrochozoa</taxon>
        <taxon>Mollusca</taxon>
        <taxon>Bivalvia</taxon>
        <taxon>Autobranchia</taxon>
        <taxon>Heteroconchia</taxon>
        <taxon>Euheterodonta</taxon>
        <taxon>Imparidentia</taxon>
        <taxon>Neoheterodontei</taxon>
        <taxon>Myida</taxon>
        <taxon>Dreissenoidea</taxon>
        <taxon>Dreissenidae</taxon>
        <taxon>Dreissena</taxon>
    </lineage>
</organism>
<dbReference type="AlphaFoldDB" id="A0A9D4RAR0"/>
<accession>A0A9D4RAR0</accession>
<proteinExistence type="predicted"/>
<evidence type="ECO:0000313" key="2">
    <source>
        <dbReference type="EMBL" id="KAH3861464.1"/>
    </source>
</evidence>
<dbReference type="EMBL" id="JAIWYP010000002">
    <property type="protein sequence ID" value="KAH3861464.1"/>
    <property type="molecule type" value="Genomic_DNA"/>
</dbReference>
<gene>
    <name evidence="2" type="ORF">DPMN_024394</name>
    <name evidence="3" type="ORF">DPMN_024396</name>
</gene>
<protein>
    <submittedName>
        <fullName evidence="3">Uncharacterized protein</fullName>
    </submittedName>
</protein>
<keyword evidence="4" id="KW-1185">Reference proteome</keyword>
<evidence type="ECO:0000313" key="3">
    <source>
        <dbReference type="EMBL" id="KAH3861466.1"/>
    </source>
</evidence>
<reference evidence="3" key="2">
    <citation type="submission" date="2020-11" db="EMBL/GenBank/DDBJ databases">
        <authorList>
            <person name="McCartney M.A."/>
            <person name="Auch B."/>
            <person name="Kono T."/>
            <person name="Mallez S."/>
            <person name="Becker A."/>
            <person name="Gohl D.M."/>
            <person name="Silverstein K.A.T."/>
            <person name="Koren S."/>
            <person name="Bechman K.B."/>
            <person name="Herman A."/>
            <person name="Abrahante J.E."/>
            <person name="Garbe J."/>
        </authorList>
    </citation>
    <scope>NUCLEOTIDE SEQUENCE</scope>
    <source>
        <strain evidence="3">Duluth1</strain>
        <tissue evidence="3">Whole animal</tissue>
    </source>
</reference>
<sequence length="58" mass="6369">MPANTVRTVKVSLLVHNRSSATDEEQKQEETSSISRPRLPSASQVDLHATATQTETYA</sequence>
<feature type="region of interest" description="Disordered" evidence="1">
    <location>
        <begin position="1"/>
        <end position="58"/>
    </location>
</feature>
<name>A0A9D4RAR0_DREPO</name>
<evidence type="ECO:0000256" key="1">
    <source>
        <dbReference type="SAM" id="MobiDB-lite"/>
    </source>
</evidence>
<dbReference type="EMBL" id="JAIWYP010000002">
    <property type="protein sequence ID" value="KAH3861466.1"/>
    <property type="molecule type" value="Genomic_DNA"/>
</dbReference>